<evidence type="ECO:0000256" key="3">
    <source>
        <dbReference type="ARBA" id="ARBA00022729"/>
    </source>
</evidence>
<dbReference type="PANTHER" id="PTHR13723">
    <property type="entry name" value="ADAMTS A DISINTEGRIN AND METALLOPROTEASE WITH THROMBOSPONDIN MOTIFS PROTEASE"/>
    <property type="match status" value="1"/>
</dbReference>
<comment type="subcellular location">
    <subcellularLocation>
        <location evidence="1">Secreted</location>
    </subcellularLocation>
</comment>
<dbReference type="Pfam" id="PF08686">
    <property type="entry name" value="PLAC"/>
    <property type="match status" value="1"/>
</dbReference>
<feature type="disulfide bond" evidence="6">
    <location>
        <begin position="118"/>
        <end position="133"/>
    </location>
</feature>
<accession>A0A146KYS9</accession>
<feature type="disulfide bond" evidence="6">
    <location>
        <begin position="107"/>
        <end position="148"/>
    </location>
</feature>
<dbReference type="PRINTS" id="PR01857">
    <property type="entry name" value="ADAMTSFAMILY"/>
</dbReference>
<dbReference type="FunFam" id="2.20.100.10:FF:000001">
    <property type="entry name" value="semaphorin-5A isoform X1"/>
    <property type="match status" value="1"/>
</dbReference>
<sequence>RPPSCQLRPFASSRCLELACCSNAGSNPNLCELPFRESHLENLPILEGCHLAELEIRRLIMKIGFFAITLLLLGIFSPPSCSARGVSRRRRHIWAEWSSWSPCTRSCGTGVSSRNRDCLNNKHKPVRKRMAQCEGPRTETKICNRQACPKGSPDEYSRQCAKFNGQLLAGNAYTWVPFHRAGEECVLNCRAVGHRFYARLKPKLEDGTSCGRDKVCFAGRCLGFGCDEIIREGEYCALSRGLFNNRFLPVGYNKITMIPASACNMTFIQMRPTLNNFAIRTTDGKYVFNGVSYKEGALHSIQTDVGIFTYLRNGDGERLSIPGPIKHPLELMLHTRQENMGITYEYYHSENVDPLGDQKGQKIPPAGITHEQDTPQEPHHHLRHQHHYYLPYSNVNYAHERPQEEIEKNSKKTSKYDWVKTGYSECSKTCAGGIQEAIFACKRLDRDMIVPDKRCSGSNKPETISRPCNNRPCLPVWTTSDWGACSVTCGDGVQKREIQCKQLINAHINIIVTPAACAYSERPRASQTCSLNPCDTLGIWTTSPWSECSNKCGPGLRTRTVACSSSSCQGKDKPADSTPCEGHLCHNNQSTSTWMFSEWSNECTGLCGEGIEERRVFCHGGGECDKYSEPARSRKCEAQQEICTGQWFTGPWSKCTGNCEWGERRRGVVCVSTTKGDTVVVPDGKCNKADKPVSREYCELPPCQVEWFTSEWGECTQGCNGVQERRVVCLDEKNHESAKCYKVPQPPSSQSCEMESCNHLQPGNITVSHNRYGCSDKQKNCRIAAQARMCAYEFYMLNCCYSCSRKKRYLLN</sequence>
<protein>
    <submittedName>
        <fullName evidence="8">ADAMTS-like protein 4</fullName>
    </submittedName>
</protein>
<organism evidence="8">
    <name type="scientific">Lygus hesperus</name>
    <name type="common">Western plant bug</name>
    <dbReference type="NCBI Taxonomy" id="30085"/>
    <lineage>
        <taxon>Eukaryota</taxon>
        <taxon>Metazoa</taxon>
        <taxon>Ecdysozoa</taxon>
        <taxon>Arthropoda</taxon>
        <taxon>Hexapoda</taxon>
        <taxon>Insecta</taxon>
        <taxon>Pterygota</taxon>
        <taxon>Neoptera</taxon>
        <taxon>Paraneoptera</taxon>
        <taxon>Hemiptera</taxon>
        <taxon>Heteroptera</taxon>
        <taxon>Panheteroptera</taxon>
        <taxon>Cimicomorpha</taxon>
        <taxon>Miridae</taxon>
        <taxon>Mirini</taxon>
        <taxon>Lygus</taxon>
    </lineage>
</organism>
<dbReference type="Gene3D" id="2.20.100.10">
    <property type="entry name" value="Thrombospondin type-1 (TSP1) repeat"/>
    <property type="match status" value="5"/>
</dbReference>
<gene>
    <name evidence="8" type="primary">Adamtsl4_0</name>
    <name evidence="8" type="ORF">g.55487</name>
</gene>
<dbReference type="InterPro" id="IPR000884">
    <property type="entry name" value="TSP1_rpt"/>
</dbReference>
<name>A0A146KYS9_LYGHE</name>
<dbReference type="GO" id="GO:0031012">
    <property type="term" value="C:extracellular matrix"/>
    <property type="evidence" value="ECO:0007669"/>
    <property type="project" value="TreeGrafter"/>
</dbReference>
<dbReference type="InterPro" id="IPR050439">
    <property type="entry name" value="ADAMTS_ADAMTS-like"/>
</dbReference>
<evidence type="ECO:0000313" key="8">
    <source>
        <dbReference type="EMBL" id="JAQ00959.1"/>
    </source>
</evidence>
<dbReference type="GO" id="GO:0005576">
    <property type="term" value="C:extracellular region"/>
    <property type="evidence" value="ECO:0007669"/>
    <property type="project" value="UniProtKB-SubCell"/>
</dbReference>
<dbReference type="PANTHER" id="PTHR13723:SF316">
    <property type="entry name" value="LONELY HEART, ISOFORM A"/>
    <property type="match status" value="1"/>
</dbReference>
<keyword evidence="5 6" id="KW-1015">Disulfide bond</keyword>
<dbReference type="SMART" id="SM00209">
    <property type="entry name" value="TSP1"/>
    <property type="match status" value="7"/>
</dbReference>
<dbReference type="InterPro" id="IPR036383">
    <property type="entry name" value="TSP1_rpt_sf"/>
</dbReference>
<dbReference type="Pfam" id="PF19030">
    <property type="entry name" value="TSP1_ADAMTS"/>
    <property type="match status" value="5"/>
</dbReference>
<dbReference type="GO" id="GO:0030198">
    <property type="term" value="P:extracellular matrix organization"/>
    <property type="evidence" value="ECO:0007669"/>
    <property type="project" value="InterPro"/>
</dbReference>
<dbReference type="AlphaFoldDB" id="A0A146KYS9"/>
<feature type="domain" description="PLAC" evidence="7">
    <location>
        <begin position="770"/>
        <end position="807"/>
    </location>
</feature>
<reference evidence="8" key="1">
    <citation type="journal article" date="2016" name="Gigascience">
        <title>De novo construction of an expanded transcriptome assembly for the western tarnished plant bug, Lygus hesperus.</title>
        <authorList>
            <person name="Tassone E.E."/>
            <person name="Geib S.M."/>
            <person name="Hall B."/>
            <person name="Fabrick J.A."/>
            <person name="Brent C.S."/>
            <person name="Hull J.J."/>
        </authorList>
    </citation>
    <scope>NUCLEOTIDE SEQUENCE</scope>
</reference>
<evidence type="ECO:0000256" key="6">
    <source>
        <dbReference type="PIRSR" id="PIRSR613273-3"/>
    </source>
</evidence>
<dbReference type="Pfam" id="PF05986">
    <property type="entry name" value="ADAMTS_spacer1"/>
    <property type="match status" value="1"/>
</dbReference>
<feature type="disulfide bond" evidence="6">
    <location>
        <begin position="103"/>
        <end position="143"/>
    </location>
</feature>
<dbReference type="FunFam" id="2.20.100.10:FF:000005">
    <property type="entry name" value="ADAM metallopeptidase with thrombospondin type 1 motif 9"/>
    <property type="match status" value="1"/>
</dbReference>
<dbReference type="Pfam" id="PF00090">
    <property type="entry name" value="TSP_1"/>
    <property type="match status" value="1"/>
</dbReference>
<dbReference type="GO" id="GO:0006508">
    <property type="term" value="P:proteolysis"/>
    <property type="evidence" value="ECO:0007669"/>
    <property type="project" value="TreeGrafter"/>
</dbReference>
<dbReference type="GO" id="GO:0004222">
    <property type="term" value="F:metalloendopeptidase activity"/>
    <property type="evidence" value="ECO:0007669"/>
    <property type="project" value="TreeGrafter"/>
</dbReference>
<evidence type="ECO:0000256" key="4">
    <source>
        <dbReference type="ARBA" id="ARBA00022737"/>
    </source>
</evidence>
<dbReference type="InterPro" id="IPR013273">
    <property type="entry name" value="ADAMTS/ADAMTS-like"/>
</dbReference>
<dbReference type="InterPro" id="IPR010294">
    <property type="entry name" value="ADAMTS_spacer1"/>
</dbReference>
<keyword evidence="3" id="KW-0732">Signal</keyword>
<dbReference type="EMBL" id="GDHC01017670">
    <property type="protein sequence ID" value="JAQ00959.1"/>
    <property type="molecule type" value="Transcribed_RNA"/>
</dbReference>
<evidence type="ECO:0000256" key="1">
    <source>
        <dbReference type="ARBA" id="ARBA00004613"/>
    </source>
</evidence>
<dbReference type="InterPro" id="IPR010909">
    <property type="entry name" value="PLAC"/>
</dbReference>
<dbReference type="Gene3D" id="2.60.120.830">
    <property type="match status" value="1"/>
</dbReference>
<keyword evidence="4" id="KW-0677">Repeat</keyword>
<dbReference type="PROSITE" id="PS50900">
    <property type="entry name" value="PLAC"/>
    <property type="match status" value="1"/>
</dbReference>
<keyword evidence="2" id="KW-0964">Secreted</keyword>
<dbReference type="PROSITE" id="PS50092">
    <property type="entry name" value="TSP1"/>
    <property type="match status" value="7"/>
</dbReference>
<proteinExistence type="predicted"/>
<feature type="non-terminal residue" evidence="8">
    <location>
        <position position="1"/>
    </location>
</feature>
<evidence type="ECO:0000256" key="2">
    <source>
        <dbReference type="ARBA" id="ARBA00022525"/>
    </source>
</evidence>
<dbReference type="SUPFAM" id="SSF82895">
    <property type="entry name" value="TSP-1 type 1 repeat"/>
    <property type="match status" value="6"/>
</dbReference>
<evidence type="ECO:0000256" key="5">
    <source>
        <dbReference type="ARBA" id="ARBA00023157"/>
    </source>
</evidence>
<evidence type="ECO:0000259" key="7">
    <source>
        <dbReference type="PROSITE" id="PS50900"/>
    </source>
</evidence>